<dbReference type="AlphaFoldDB" id="A0A4U6VQ01"/>
<feature type="compositionally biased region" description="Gly residues" evidence="1">
    <location>
        <begin position="47"/>
        <end position="57"/>
    </location>
</feature>
<name>A0A4U6VQ01_SETVI</name>
<accession>A0A4U6VQ01</accession>
<evidence type="ECO:0000313" key="2">
    <source>
        <dbReference type="EMBL" id="TKW30834.1"/>
    </source>
</evidence>
<evidence type="ECO:0000256" key="1">
    <source>
        <dbReference type="SAM" id="MobiDB-lite"/>
    </source>
</evidence>
<dbReference type="EMBL" id="CM016553">
    <property type="protein sequence ID" value="TKW30834.1"/>
    <property type="molecule type" value="Genomic_DNA"/>
</dbReference>
<evidence type="ECO:0000313" key="3">
    <source>
        <dbReference type="Proteomes" id="UP000298652"/>
    </source>
</evidence>
<protein>
    <submittedName>
        <fullName evidence="2">Uncharacterized protein</fullName>
    </submittedName>
</protein>
<proteinExistence type="predicted"/>
<organism evidence="2 3">
    <name type="scientific">Setaria viridis</name>
    <name type="common">Green bristlegrass</name>
    <name type="synonym">Setaria italica subsp. viridis</name>
    <dbReference type="NCBI Taxonomy" id="4556"/>
    <lineage>
        <taxon>Eukaryota</taxon>
        <taxon>Viridiplantae</taxon>
        <taxon>Streptophyta</taxon>
        <taxon>Embryophyta</taxon>
        <taxon>Tracheophyta</taxon>
        <taxon>Spermatophyta</taxon>
        <taxon>Magnoliopsida</taxon>
        <taxon>Liliopsida</taxon>
        <taxon>Poales</taxon>
        <taxon>Poaceae</taxon>
        <taxon>PACMAD clade</taxon>
        <taxon>Panicoideae</taxon>
        <taxon>Panicodae</taxon>
        <taxon>Paniceae</taxon>
        <taxon>Cenchrinae</taxon>
        <taxon>Setaria</taxon>
    </lineage>
</organism>
<dbReference type="Gramene" id="TKW30834">
    <property type="protein sequence ID" value="TKW30834"/>
    <property type="gene ID" value="SEVIR_2G064050v2"/>
</dbReference>
<feature type="region of interest" description="Disordered" evidence="1">
    <location>
        <begin position="44"/>
        <end position="95"/>
    </location>
</feature>
<keyword evidence="3" id="KW-1185">Reference proteome</keyword>
<sequence length="95" mass="9973">MVSLLPKKIMCREVSNHTRPIILATLSTPPPQGTGILHRLLAHKAAGSGGGGGGGGFSRQHWRSYSSANLGHGPPLCPPTVSERPSKPKPSHLTH</sequence>
<dbReference type="Proteomes" id="UP000298652">
    <property type="component" value="Chromosome 2"/>
</dbReference>
<gene>
    <name evidence="2" type="ORF">SEVIR_2G064050v2</name>
</gene>
<reference evidence="2" key="1">
    <citation type="submission" date="2019-03" db="EMBL/GenBank/DDBJ databases">
        <title>WGS assembly of Setaria viridis.</title>
        <authorList>
            <person name="Huang P."/>
            <person name="Jenkins J."/>
            <person name="Grimwood J."/>
            <person name="Barry K."/>
            <person name="Healey A."/>
            <person name="Mamidi S."/>
            <person name="Sreedasyam A."/>
            <person name="Shu S."/>
            <person name="Feldman M."/>
            <person name="Wu J."/>
            <person name="Yu Y."/>
            <person name="Chen C."/>
            <person name="Johnson J."/>
            <person name="Rokhsar D."/>
            <person name="Baxter I."/>
            <person name="Schmutz J."/>
            <person name="Brutnell T."/>
            <person name="Kellogg E."/>
        </authorList>
    </citation>
    <scope>NUCLEOTIDE SEQUENCE [LARGE SCALE GENOMIC DNA]</scope>
</reference>